<dbReference type="GO" id="GO:0044550">
    <property type="term" value="P:secondary metabolite biosynthetic process"/>
    <property type="evidence" value="ECO:0007669"/>
    <property type="project" value="TreeGrafter"/>
</dbReference>
<sequence>MSSHPFYSPKSPNYSSSNDQAHFNATRVPYPMDKTLNTLLEEQVLKTPDHIALRLGKESMTYKDLNERANQLARLIIECGVKQGDNVGLLVLRSFDMIIGMYAILKAGAAYIPIDPEYPVDRQLYILSNAAISLLLSDSTHPVTDLIPAGKSLNISTASVDHYHKSNLNLSIDSRQLAYIIYTSGSTGKPKGVMIEHHSAVNLILWVNQQFNIGTEDRLLFLTSMCFDLSVYDIFGILATGGSLVIAEQAQLSDINQLHWMLQHYQITFWDSVPTTLDYLVKELELTDKDYRQLSLRVCFLSGDWIPLSLPDRLKHFFPNVSVISLGGATEATVWSNYFVVEKIEPDWRSIPYGKPINNNFFYILDEQLQPVPAGVTGELFIGGVGVARGYANDAEKTTAAFLPDPFNTDSGATMYRTGDLGRMLPDMNMEFLGRKDTQVKIRGFRVELGEIEHVLNQSEHLESAIVLAKDDQQGKKELIAYVVPLPTFEKKAIVTYLESLLPNYMIPLAWVEMQSLPLNINGKIDRKALLDVAIPREASPTYAAPINRLEKIMTTIWEQVFGMEKLGINDNFFELGGHSIMAMQILSRFEKETGTAFPAAILFKNPTISSLLASIEKEGVAEREWKSLIPIKPTGNKMPLYIVHGDGLYVLNFKDLAKYVDDEQPLFGLQPPDLKEVDNTIETMSDIAGHYIDEIVEHNPNGPYAIAGYSFGGYIAVEMERQLTALGKEVKMLGIFDTDAENCVYNKPLRTIFRKKIRRQLPKLLWLIRSFFKHPSTTLNYQFNQFQKKLRNTGYSLGLIKKPKLDEVYTRIQLINQKHQTAFKTYEIVPFNNFVYLFKAKKRVYFVDDFKYLGWKKYAEKGVKVFDVSGDHETMLHHPNVIEFGKILQDALDNS</sequence>
<dbReference type="Gene3D" id="3.40.50.1820">
    <property type="entry name" value="alpha/beta hydrolase"/>
    <property type="match status" value="1"/>
</dbReference>
<dbReference type="Proteomes" id="UP000183200">
    <property type="component" value="Unassembled WGS sequence"/>
</dbReference>
<dbReference type="Gene3D" id="2.30.38.10">
    <property type="entry name" value="Luciferase, Domain 3"/>
    <property type="match status" value="1"/>
</dbReference>
<dbReference type="NCBIfam" id="TIGR01733">
    <property type="entry name" value="AA-adenyl-dom"/>
    <property type="match status" value="1"/>
</dbReference>
<keyword evidence="2" id="KW-0596">Phosphopantetheine</keyword>
<gene>
    <name evidence="6" type="ORF">SAMN05421820_10418</name>
</gene>
<dbReference type="InterPro" id="IPR010071">
    <property type="entry name" value="AA_adenyl_dom"/>
</dbReference>
<evidence type="ECO:0000313" key="7">
    <source>
        <dbReference type="Proteomes" id="UP000183200"/>
    </source>
</evidence>
<dbReference type="InterPro" id="IPR045851">
    <property type="entry name" value="AMP-bd_C_sf"/>
</dbReference>
<dbReference type="PROSITE" id="PS50075">
    <property type="entry name" value="CARRIER"/>
    <property type="match status" value="1"/>
</dbReference>
<dbReference type="CDD" id="cd05930">
    <property type="entry name" value="A_NRPS"/>
    <property type="match status" value="1"/>
</dbReference>
<dbReference type="OrthoDB" id="4317020at2"/>
<dbReference type="FunFam" id="1.10.1200.10:FF:000005">
    <property type="entry name" value="Nonribosomal peptide synthetase 1"/>
    <property type="match status" value="1"/>
</dbReference>
<evidence type="ECO:0000256" key="1">
    <source>
        <dbReference type="ARBA" id="ARBA00001957"/>
    </source>
</evidence>
<dbReference type="InterPro" id="IPR006162">
    <property type="entry name" value="Ppantetheine_attach_site"/>
</dbReference>
<evidence type="ECO:0000313" key="6">
    <source>
        <dbReference type="EMBL" id="SDM53310.1"/>
    </source>
</evidence>
<dbReference type="GO" id="GO:0031177">
    <property type="term" value="F:phosphopantetheine binding"/>
    <property type="evidence" value="ECO:0007669"/>
    <property type="project" value="InterPro"/>
</dbReference>
<protein>
    <submittedName>
        <fullName evidence="6">Amino acid adenylation domain-containing protein</fullName>
    </submittedName>
</protein>
<dbReference type="InterPro" id="IPR001031">
    <property type="entry name" value="Thioesterase"/>
</dbReference>
<dbReference type="Pfam" id="PF00501">
    <property type="entry name" value="AMP-binding"/>
    <property type="match status" value="1"/>
</dbReference>
<dbReference type="SUPFAM" id="SSF56801">
    <property type="entry name" value="Acetyl-CoA synthetase-like"/>
    <property type="match status" value="1"/>
</dbReference>
<dbReference type="PANTHER" id="PTHR45527:SF1">
    <property type="entry name" value="FATTY ACID SYNTHASE"/>
    <property type="match status" value="1"/>
</dbReference>
<dbReference type="EMBL" id="FNGY01000004">
    <property type="protein sequence ID" value="SDM53310.1"/>
    <property type="molecule type" value="Genomic_DNA"/>
</dbReference>
<dbReference type="InterPro" id="IPR036736">
    <property type="entry name" value="ACP-like_sf"/>
</dbReference>
<dbReference type="Gene3D" id="1.10.1200.10">
    <property type="entry name" value="ACP-like"/>
    <property type="match status" value="1"/>
</dbReference>
<dbReference type="InterPro" id="IPR020845">
    <property type="entry name" value="AMP-binding_CS"/>
</dbReference>
<dbReference type="AlphaFoldDB" id="A0A1G9TZT3"/>
<evidence type="ECO:0000256" key="3">
    <source>
        <dbReference type="ARBA" id="ARBA00022553"/>
    </source>
</evidence>
<feature type="compositionally biased region" description="Low complexity" evidence="4">
    <location>
        <begin position="7"/>
        <end position="18"/>
    </location>
</feature>
<dbReference type="PROSITE" id="PS00455">
    <property type="entry name" value="AMP_BINDING"/>
    <property type="match status" value="1"/>
</dbReference>
<dbReference type="InterPro" id="IPR020806">
    <property type="entry name" value="PKS_PP-bd"/>
</dbReference>
<dbReference type="Gene3D" id="3.40.50.980">
    <property type="match status" value="2"/>
</dbReference>
<dbReference type="GO" id="GO:0043041">
    <property type="term" value="P:amino acid activation for nonribosomal peptide biosynthetic process"/>
    <property type="evidence" value="ECO:0007669"/>
    <property type="project" value="TreeGrafter"/>
</dbReference>
<dbReference type="InterPro" id="IPR000873">
    <property type="entry name" value="AMP-dep_synth/lig_dom"/>
</dbReference>
<proteinExistence type="predicted"/>
<dbReference type="Pfam" id="PF13193">
    <property type="entry name" value="AMP-binding_C"/>
    <property type="match status" value="1"/>
</dbReference>
<dbReference type="Pfam" id="PF00550">
    <property type="entry name" value="PP-binding"/>
    <property type="match status" value="1"/>
</dbReference>
<organism evidence="6 7">
    <name type="scientific">Pedobacter steynii</name>
    <dbReference type="NCBI Taxonomy" id="430522"/>
    <lineage>
        <taxon>Bacteria</taxon>
        <taxon>Pseudomonadati</taxon>
        <taxon>Bacteroidota</taxon>
        <taxon>Sphingobacteriia</taxon>
        <taxon>Sphingobacteriales</taxon>
        <taxon>Sphingobacteriaceae</taxon>
        <taxon>Pedobacter</taxon>
    </lineage>
</organism>
<dbReference type="InterPro" id="IPR009081">
    <property type="entry name" value="PP-bd_ACP"/>
</dbReference>
<dbReference type="PROSITE" id="PS00012">
    <property type="entry name" value="PHOSPHOPANTETHEINE"/>
    <property type="match status" value="1"/>
</dbReference>
<dbReference type="InterPro" id="IPR025110">
    <property type="entry name" value="AMP-bd_C"/>
</dbReference>
<dbReference type="PANTHER" id="PTHR45527">
    <property type="entry name" value="NONRIBOSOMAL PEPTIDE SYNTHETASE"/>
    <property type="match status" value="1"/>
</dbReference>
<feature type="region of interest" description="Disordered" evidence="4">
    <location>
        <begin position="1"/>
        <end position="20"/>
    </location>
</feature>
<dbReference type="GO" id="GO:0005737">
    <property type="term" value="C:cytoplasm"/>
    <property type="evidence" value="ECO:0007669"/>
    <property type="project" value="TreeGrafter"/>
</dbReference>
<dbReference type="Pfam" id="PF00975">
    <property type="entry name" value="Thioesterase"/>
    <property type="match status" value="1"/>
</dbReference>
<evidence type="ECO:0000256" key="2">
    <source>
        <dbReference type="ARBA" id="ARBA00022450"/>
    </source>
</evidence>
<dbReference type="FunFam" id="3.40.50.12780:FF:000012">
    <property type="entry name" value="Non-ribosomal peptide synthetase"/>
    <property type="match status" value="1"/>
</dbReference>
<dbReference type="FunFam" id="3.40.50.980:FF:000001">
    <property type="entry name" value="Non-ribosomal peptide synthetase"/>
    <property type="match status" value="1"/>
</dbReference>
<dbReference type="SMART" id="SM00823">
    <property type="entry name" value="PKS_PP"/>
    <property type="match status" value="1"/>
</dbReference>
<keyword evidence="3" id="KW-0597">Phosphoprotein</keyword>
<comment type="cofactor">
    <cofactor evidence="1">
        <name>pantetheine 4'-phosphate</name>
        <dbReference type="ChEBI" id="CHEBI:47942"/>
    </cofactor>
</comment>
<keyword evidence="7" id="KW-1185">Reference proteome</keyword>
<dbReference type="InterPro" id="IPR020459">
    <property type="entry name" value="AMP-binding"/>
</dbReference>
<dbReference type="PRINTS" id="PR00154">
    <property type="entry name" value="AMPBINDING"/>
</dbReference>
<dbReference type="Gene3D" id="3.30.300.30">
    <property type="match status" value="1"/>
</dbReference>
<evidence type="ECO:0000256" key="4">
    <source>
        <dbReference type="SAM" id="MobiDB-lite"/>
    </source>
</evidence>
<reference evidence="7" key="1">
    <citation type="submission" date="2016-10" db="EMBL/GenBank/DDBJ databases">
        <authorList>
            <person name="Varghese N."/>
            <person name="Submissions S."/>
        </authorList>
    </citation>
    <scope>NUCLEOTIDE SEQUENCE [LARGE SCALE GENOMIC DNA]</scope>
    <source>
        <strain evidence="7">DSM 19110</strain>
    </source>
</reference>
<dbReference type="SUPFAM" id="SSF53474">
    <property type="entry name" value="alpha/beta-Hydrolases"/>
    <property type="match status" value="1"/>
</dbReference>
<accession>A0A1G9TZT3</accession>
<feature type="domain" description="Carrier" evidence="5">
    <location>
        <begin position="545"/>
        <end position="620"/>
    </location>
</feature>
<evidence type="ECO:0000259" key="5">
    <source>
        <dbReference type="PROSITE" id="PS50075"/>
    </source>
</evidence>
<dbReference type="SUPFAM" id="SSF47336">
    <property type="entry name" value="ACP-like"/>
    <property type="match status" value="1"/>
</dbReference>
<dbReference type="InterPro" id="IPR029058">
    <property type="entry name" value="AB_hydrolase_fold"/>
</dbReference>
<name>A0A1G9TZT3_9SPHI</name>